<keyword evidence="3" id="KW-1185">Reference proteome</keyword>
<comment type="caution">
    <text evidence="2">The sequence shown here is derived from an EMBL/GenBank/DDBJ whole genome shotgun (WGS) entry which is preliminary data.</text>
</comment>
<evidence type="ECO:0000313" key="3">
    <source>
        <dbReference type="Proteomes" id="UP001151760"/>
    </source>
</evidence>
<organism evidence="2 3">
    <name type="scientific">Tanacetum coccineum</name>
    <dbReference type="NCBI Taxonomy" id="301880"/>
    <lineage>
        <taxon>Eukaryota</taxon>
        <taxon>Viridiplantae</taxon>
        <taxon>Streptophyta</taxon>
        <taxon>Embryophyta</taxon>
        <taxon>Tracheophyta</taxon>
        <taxon>Spermatophyta</taxon>
        <taxon>Magnoliopsida</taxon>
        <taxon>eudicotyledons</taxon>
        <taxon>Gunneridae</taxon>
        <taxon>Pentapetalae</taxon>
        <taxon>asterids</taxon>
        <taxon>campanulids</taxon>
        <taxon>Asterales</taxon>
        <taxon>Asteraceae</taxon>
        <taxon>Asteroideae</taxon>
        <taxon>Anthemideae</taxon>
        <taxon>Anthemidinae</taxon>
        <taxon>Tanacetum</taxon>
    </lineage>
</organism>
<evidence type="ECO:0000313" key="2">
    <source>
        <dbReference type="EMBL" id="GJT26232.1"/>
    </source>
</evidence>
<protein>
    <submittedName>
        <fullName evidence="2">Uncharacterized protein</fullName>
    </submittedName>
</protein>
<name>A0ABQ5CIQ4_9ASTR</name>
<dbReference type="EMBL" id="BQNB010014276">
    <property type="protein sequence ID" value="GJT26232.1"/>
    <property type="molecule type" value="Genomic_DNA"/>
</dbReference>
<proteinExistence type="predicted"/>
<accession>A0ABQ5CIQ4</accession>
<reference evidence="2" key="2">
    <citation type="submission" date="2022-01" db="EMBL/GenBank/DDBJ databases">
        <authorList>
            <person name="Yamashiro T."/>
            <person name="Shiraishi A."/>
            <person name="Satake H."/>
            <person name="Nakayama K."/>
        </authorList>
    </citation>
    <scope>NUCLEOTIDE SEQUENCE</scope>
</reference>
<dbReference type="Proteomes" id="UP001151760">
    <property type="component" value="Unassembled WGS sequence"/>
</dbReference>
<sequence>MSASIEARIVEHVATPIPPTSPAYDQAPLGHRAAMIRMRDDIPEEDMPPRRRFVLTAPPPRCDVGESSDAAAARAPRRRVVDRAKDVGYVRALQAYEHKMMTSIEEVNLRVSYQA</sequence>
<feature type="region of interest" description="Disordered" evidence="1">
    <location>
        <begin position="41"/>
        <end position="77"/>
    </location>
</feature>
<gene>
    <name evidence="2" type="ORF">Tco_0906507</name>
</gene>
<evidence type="ECO:0000256" key="1">
    <source>
        <dbReference type="SAM" id="MobiDB-lite"/>
    </source>
</evidence>
<reference evidence="2" key="1">
    <citation type="journal article" date="2022" name="Int. J. Mol. Sci.">
        <title>Draft Genome of Tanacetum Coccineum: Genomic Comparison of Closely Related Tanacetum-Family Plants.</title>
        <authorList>
            <person name="Yamashiro T."/>
            <person name="Shiraishi A."/>
            <person name="Nakayama K."/>
            <person name="Satake H."/>
        </authorList>
    </citation>
    <scope>NUCLEOTIDE SEQUENCE</scope>
</reference>